<feature type="active site" evidence="13">
    <location>
        <position position="106"/>
    </location>
</feature>
<dbReference type="Proteomes" id="UP000199139">
    <property type="component" value="Unassembled WGS sequence"/>
</dbReference>
<dbReference type="Proteomes" id="UP000321773">
    <property type="component" value="Unassembled WGS sequence"/>
</dbReference>
<keyword evidence="10 13" id="KW-0238">DNA-binding</keyword>
<dbReference type="SUPFAM" id="SSF56672">
    <property type="entry name" value="DNA/RNA polymerases"/>
    <property type="match status" value="1"/>
</dbReference>
<dbReference type="EMBL" id="FPAI01000006">
    <property type="protein sequence ID" value="SFS62536.1"/>
    <property type="molecule type" value="Genomic_DNA"/>
</dbReference>
<dbReference type="Gene3D" id="1.10.150.20">
    <property type="entry name" value="5' to 3' exonuclease, C-terminal subdomain"/>
    <property type="match status" value="1"/>
</dbReference>
<dbReference type="HAMAP" id="MF_01113">
    <property type="entry name" value="DNApol_IV"/>
    <property type="match status" value="1"/>
</dbReference>
<keyword evidence="3 13" id="KW-0963">Cytoplasm</keyword>
<dbReference type="InterPro" id="IPR043128">
    <property type="entry name" value="Rev_trsase/Diguanyl_cyclase"/>
</dbReference>
<keyword evidence="6 13" id="KW-0235">DNA replication</keyword>
<comment type="similarity">
    <text evidence="2 13">Belongs to the DNA polymerase type-Y family.</text>
</comment>
<feature type="binding site" evidence="13">
    <location>
        <position position="105"/>
    </location>
    <ligand>
        <name>Mg(2+)</name>
        <dbReference type="ChEBI" id="CHEBI:18420"/>
    </ligand>
</feature>
<evidence type="ECO:0000256" key="3">
    <source>
        <dbReference type="ARBA" id="ARBA00022490"/>
    </source>
</evidence>
<proteinExistence type="inferred from homology"/>
<evidence type="ECO:0000313" key="18">
    <source>
        <dbReference type="Proteomes" id="UP000321773"/>
    </source>
</evidence>
<dbReference type="OrthoDB" id="9808813at2"/>
<dbReference type="GO" id="GO:0006281">
    <property type="term" value="P:DNA repair"/>
    <property type="evidence" value="ECO:0007669"/>
    <property type="project" value="UniProtKB-UniRule"/>
</dbReference>
<dbReference type="GO" id="GO:0006261">
    <property type="term" value="P:DNA-templated DNA replication"/>
    <property type="evidence" value="ECO:0007669"/>
    <property type="project" value="UniProtKB-UniRule"/>
</dbReference>
<evidence type="ECO:0000256" key="8">
    <source>
        <dbReference type="ARBA" id="ARBA00022763"/>
    </source>
</evidence>
<comment type="catalytic activity">
    <reaction evidence="12 13">
        <text>DNA(n) + a 2'-deoxyribonucleoside 5'-triphosphate = DNA(n+1) + diphosphate</text>
        <dbReference type="Rhea" id="RHEA:22508"/>
        <dbReference type="Rhea" id="RHEA-COMP:17339"/>
        <dbReference type="Rhea" id="RHEA-COMP:17340"/>
        <dbReference type="ChEBI" id="CHEBI:33019"/>
        <dbReference type="ChEBI" id="CHEBI:61560"/>
        <dbReference type="ChEBI" id="CHEBI:173112"/>
        <dbReference type="EC" id="2.7.7.7"/>
    </reaction>
</comment>
<dbReference type="InterPro" id="IPR050116">
    <property type="entry name" value="DNA_polymerase-Y"/>
</dbReference>
<comment type="function">
    <text evidence="13">Poorly processive, error-prone DNA polymerase involved in untargeted mutagenesis. Copies undamaged DNA at stalled replication forks, which arise in vivo from mismatched or misaligned primer ends. These misaligned primers can be extended by PolIV. Exhibits no 3'-5' exonuclease (proofreading) activity. May be involved in translesional synthesis, in conjunction with the beta clamp from PolIII.</text>
</comment>
<dbReference type="CDD" id="cd01700">
    <property type="entry name" value="PolY_Pol_V_umuC"/>
    <property type="match status" value="1"/>
</dbReference>
<evidence type="ECO:0000256" key="1">
    <source>
        <dbReference type="ARBA" id="ARBA00004496"/>
    </source>
</evidence>
<keyword evidence="8 13" id="KW-0227">DNA damage</keyword>
<dbReference type="Pfam" id="PF11799">
    <property type="entry name" value="IMS_C"/>
    <property type="match status" value="1"/>
</dbReference>
<dbReference type="NCBIfam" id="NF002848">
    <property type="entry name" value="PRK03103.1"/>
    <property type="match status" value="1"/>
</dbReference>
<evidence type="ECO:0000313" key="16">
    <source>
        <dbReference type="EMBL" id="SFS62536.1"/>
    </source>
</evidence>
<evidence type="ECO:0000256" key="4">
    <source>
        <dbReference type="ARBA" id="ARBA00022679"/>
    </source>
</evidence>
<keyword evidence="7 13" id="KW-0479">Metal-binding</keyword>
<keyword evidence="18" id="KW-1185">Reference proteome</keyword>
<evidence type="ECO:0000256" key="6">
    <source>
        <dbReference type="ARBA" id="ARBA00022705"/>
    </source>
</evidence>
<dbReference type="AlphaFoldDB" id="A0A1I6RCY2"/>
<dbReference type="InterPro" id="IPR022880">
    <property type="entry name" value="DNApol_IV"/>
</dbReference>
<keyword evidence="11 13" id="KW-0234">DNA repair</keyword>
<dbReference type="PANTHER" id="PTHR11076">
    <property type="entry name" value="DNA REPAIR POLYMERASE UMUC / TRANSFERASE FAMILY MEMBER"/>
    <property type="match status" value="1"/>
</dbReference>
<reference evidence="15 18" key="2">
    <citation type="submission" date="2019-07" db="EMBL/GenBank/DDBJ databases">
        <title>Whole genome shotgun sequence of Halolactibacillus miurensis NBRC 100873.</title>
        <authorList>
            <person name="Hosoyama A."/>
            <person name="Uohara A."/>
            <person name="Ohji S."/>
            <person name="Ichikawa N."/>
        </authorList>
    </citation>
    <scope>NUCLEOTIDE SEQUENCE [LARGE SCALE GENOMIC DNA]</scope>
    <source>
        <strain evidence="15 18">NBRC 100873</strain>
    </source>
</reference>
<evidence type="ECO:0000256" key="9">
    <source>
        <dbReference type="ARBA" id="ARBA00022842"/>
    </source>
</evidence>
<evidence type="ECO:0000256" key="2">
    <source>
        <dbReference type="ARBA" id="ARBA00010945"/>
    </source>
</evidence>
<dbReference type="GO" id="GO:0009432">
    <property type="term" value="P:SOS response"/>
    <property type="evidence" value="ECO:0007669"/>
    <property type="project" value="TreeGrafter"/>
</dbReference>
<evidence type="ECO:0000256" key="5">
    <source>
        <dbReference type="ARBA" id="ARBA00022695"/>
    </source>
</evidence>
<dbReference type="Gene3D" id="3.30.1490.100">
    <property type="entry name" value="DNA polymerase, Y-family, little finger domain"/>
    <property type="match status" value="1"/>
</dbReference>
<dbReference type="InterPro" id="IPR036775">
    <property type="entry name" value="DNA_pol_Y-fam_lit_finger_sf"/>
</dbReference>
<feature type="domain" description="UmuC" evidence="14">
    <location>
        <begin position="5"/>
        <end position="190"/>
    </location>
</feature>
<feature type="binding site" evidence="13">
    <location>
        <position position="9"/>
    </location>
    <ligand>
        <name>Mg(2+)</name>
        <dbReference type="ChEBI" id="CHEBI:18420"/>
    </ligand>
</feature>
<evidence type="ECO:0000256" key="10">
    <source>
        <dbReference type="ARBA" id="ARBA00023125"/>
    </source>
</evidence>
<keyword evidence="13" id="KW-0239">DNA-directed DNA polymerase</keyword>
<comment type="subunit">
    <text evidence="13">Monomer.</text>
</comment>
<dbReference type="GO" id="GO:0003684">
    <property type="term" value="F:damaged DNA binding"/>
    <property type="evidence" value="ECO:0007669"/>
    <property type="project" value="InterPro"/>
</dbReference>
<dbReference type="GO" id="GO:0005829">
    <property type="term" value="C:cytosol"/>
    <property type="evidence" value="ECO:0007669"/>
    <property type="project" value="TreeGrafter"/>
</dbReference>
<evidence type="ECO:0000256" key="12">
    <source>
        <dbReference type="ARBA" id="ARBA00049244"/>
    </source>
</evidence>
<keyword evidence="5 13" id="KW-0548">Nucleotidyltransferase</keyword>
<dbReference type="GO" id="GO:0042276">
    <property type="term" value="P:error-prone translesion synthesis"/>
    <property type="evidence" value="ECO:0007669"/>
    <property type="project" value="TreeGrafter"/>
</dbReference>
<dbReference type="Gene3D" id="3.40.1170.60">
    <property type="match status" value="1"/>
</dbReference>
<evidence type="ECO:0000259" key="14">
    <source>
        <dbReference type="PROSITE" id="PS50173"/>
    </source>
</evidence>
<dbReference type="STRING" id="306541.SAMN05421668_1069"/>
<dbReference type="GO" id="GO:0000287">
    <property type="term" value="F:magnesium ion binding"/>
    <property type="evidence" value="ECO:0007669"/>
    <property type="project" value="UniProtKB-UniRule"/>
</dbReference>
<dbReference type="InterPro" id="IPR017961">
    <property type="entry name" value="DNA_pol_Y-fam_little_finger"/>
</dbReference>
<keyword evidence="13" id="KW-0515">Mutator protein</keyword>
<name>A0A1I6RCY2_9BACI</name>
<dbReference type="PANTHER" id="PTHR11076:SF35">
    <property type="entry name" value="DNA REPAIR PROTEIN HOMOLOG YOBH"/>
    <property type="match status" value="1"/>
</dbReference>
<accession>A0A1I6RCY2</accession>
<comment type="cofactor">
    <cofactor evidence="13">
        <name>Mg(2+)</name>
        <dbReference type="ChEBI" id="CHEBI:18420"/>
    </cofactor>
    <text evidence="13">Binds 2 magnesium ions per subunit.</text>
</comment>
<dbReference type="InterPro" id="IPR001126">
    <property type="entry name" value="UmuC"/>
</dbReference>
<dbReference type="GO" id="GO:0003887">
    <property type="term" value="F:DNA-directed DNA polymerase activity"/>
    <property type="evidence" value="ECO:0007669"/>
    <property type="project" value="UniProtKB-UniRule"/>
</dbReference>
<keyword evidence="4 13" id="KW-0808">Transferase</keyword>
<dbReference type="RefSeq" id="WP_089853233.1">
    <property type="nucleotide sequence ID" value="NZ_BJWJ01000036.1"/>
</dbReference>
<protein>
    <recommendedName>
        <fullName evidence="13">DNA polymerase IV</fullName>
        <shortName evidence="13">Pol IV</shortName>
        <ecNumber evidence="13">2.7.7.7</ecNumber>
    </recommendedName>
</protein>
<dbReference type="InterPro" id="IPR043502">
    <property type="entry name" value="DNA/RNA_pol_sf"/>
</dbReference>
<sequence length="409" mass="46606">MERIIFLVDMQSFYASIEKVTHPRFRHEPIVVAGDPNQRSGIILAACPKAKAYGIKTAEPLWQARAKCPGVKVIKPHMALYIDVSMQITRILEKYTDLVEVYSIDEQFVDVTHTVHLFKDRNHMAQAIHDEILDTIGIESRIGIGPTKVLAKMACDHFAKKHPTGIYELTKDQIEAELWPRPIGDLFGVGHRMEAHFKRMGLYTIGSLANHPLVWIKQRFGINGEVLYRFSHGIDPSPVTKHTHVKQKAIGHHMTLPYDYVEREAILVVLRELSEEVARRTRKQRYLGSGINLYVRGHDFHRHDGFKRQMKLTAPTAVSDDIYEAAKRLFDQSWNGQPVRSVGVTLTHLEDKTTRQLSLFDDPIKKEQLAEVMDHLKETFGADSVMRASSLTDAGQAKIRAKKIGGHWK</sequence>
<feature type="site" description="Substrate discrimination" evidence="13">
    <location>
        <position position="14"/>
    </location>
</feature>
<dbReference type="EMBL" id="BJWJ01000036">
    <property type="protein sequence ID" value="GEM05500.1"/>
    <property type="molecule type" value="Genomic_DNA"/>
</dbReference>
<organism evidence="16 17">
    <name type="scientific">Halolactibacillus miurensis</name>
    <dbReference type="NCBI Taxonomy" id="306541"/>
    <lineage>
        <taxon>Bacteria</taxon>
        <taxon>Bacillati</taxon>
        <taxon>Bacillota</taxon>
        <taxon>Bacilli</taxon>
        <taxon>Bacillales</taxon>
        <taxon>Bacillaceae</taxon>
        <taxon>Halolactibacillus</taxon>
    </lineage>
</organism>
<reference evidence="16 17" key="1">
    <citation type="submission" date="2016-10" db="EMBL/GenBank/DDBJ databases">
        <authorList>
            <person name="de Groot N.N."/>
        </authorList>
    </citation>
    <scope>NUCLEOTIDE SEQUENCE [LARGE SCALE GENOMIC DNA]</scope>
    <source>
        <strain evidence="16 17">DSM 17074</strain>
    </source>
</reference>
<dbReference type="Pfam" id="PF21999">
    <property type="entry name" value="IMS_HHH_1"/>
    <property type="match status" value="1"/>
</dbReference>
<dbReference type="InterPro" id="IPR053848">
    <property type="entry name" value="IMS_HHH_1"/>
</dbReference>
<comment type="subcellular location">
    <subcellularLocation>
        <location evidence="1 13">Cytoplasm</location>
    </subcellularLocation>
</comment>
<keyword evidence="9 13" id="KW-0460">Magnesium</keyword>
<evidence type="ECO:0000313" key="17">
    <source>
        <dbReference type="Proteomes" id="UP000199139"/>
    </source>
</evidence>
<gene>
    <name evidence="13" type="primary">dinB</name>
    <name evidence="15" type="synonym">dinB2</name>
    <name evidence="15" type="ORF">HMI01_24880</name>
    <name evidence="16" type="ORF">SAMN05421668_1069</name>
</gene>
<evidence type="ECO:0000313" key="15">
    <source>
        <dbReference type="EMBL" id="GEM05500.1"/>
    </source>
</evidence>
<dbReference type="EC" id="2.7.7.7" evidence="13"/>
<dbReference type="Gene3D" id="3.30.70.270">
    <property type="match status" value="1"/>
</dbReference>
<dbReference type="SUPFAM" id="SSF100879">
    <property type="entry name" value="Lesion bypass DNA polymerase (Y-family), little finger domain"/>
    <property type="match status" value="1"/>
</dbReference>
<dbReference type="PROSITE" id="PS50173">
    <property type="entry name" value="UMUC"/>
    <property type="match status" value="1"/>
</dbReference>
<evidence type="ECO:0000256" key="7">
    <source>
        <dbReference type="ARBA" id="ARBA00022723"/>
    </source>
</evidence>
<evidence type="ECO:0000256" key="13">
    <source>
        <dbReference type="HAMAP-Rule" id="MF_01113"/>
    </source>
</evidence>
<dbReference type="Pfam" id="PF00817">
    <property type="entry name" value="IMS"/>
    <property type="match status" value="1"/>
</dbReference>
<evidence type="ECO:0000256" key="11">
    <source>
        <dbReference type="ARBA" id="ARBA00023204"/>
    </source>
</evidence>